<gene>
    <name evidence="1" type="ORF">S7711_10919</name>
</gene>
<dbReference type="Proteomes" id="UP000028045">
    <property type="component" value="Unassembled WGS sequence"/>
</dbReference>
<dbReference type="AlphaFoldDB" id="A0A084BAP7"/>
<protein>
    <submittedName>
        <fullName evidence="1">Uncharacterized protein</fullName>
    </submittedName>
</protein>
<proteinExistence type="predicted"/>
<evidence type="ECO:0000313" key="2">
    <source>
        <dbReference type="Proteomes" id="UP000028045"/>
    </source>
</evidence>
<accession>A0A084BAP7</accession>
<dbReference type="InterPro" id="IPR038765">
    <property type="entry name" value="Papain-like_cys_pep_sf"/>
</dbReference>
<sequence>MPRHEHQNMAAVPELSQDAVGFFLPVRDESNNIRRRPVVTGQAIEQGWGSTTARPSCYLPAEKTKVTQRSRNLDNQHPFIPLRNVLESSPYPITRSTVNDQAPWDYIPNTIIAPGVEQHLWEDHCSHVVNFLTDLSTGVWAANDDLVPMLKPVLRGLEPLVATPEFPIYINADDDGRLQSFDIKSTPFESYDKEGARWINVGSYGSFDGDPGLNGADQLPRVWFGKRFYVSFIHWGKHWTSFIWDRYRKSFYHFDSWKRGEKARLNGAVQMWRQQLRLAGFPTSFDYVQVPITYQPGEWQCGYLSLYCIWMTLRGLVGVTVEELKQSDGDFTHVPARDVPIDQPSTGKKIPLGKFDLRIRDWVQTKNGPEAEFETVRHFFYLLGANELGLSNYHSMPFTTQGQEQIHWDLGSWLPTSEDGLITRAQNCTTMGGYCPSIHPSVNMKGFYPHKRDIAPQHPTTQNERFDPFVQYAKYRPPKRISKTNKRICQTHVTKTRPNYTATAAPKPRRGGLRREMKALGLQVS</sequence>
<evidence type="ECO:0000313" key="1">
    <source>
        <dbReference type="EMBL" id="KEY74626.1"/>
    </source>
</evidence>
<organism evidence="1 2">
    <name type="scientific">Stachybotrys chartarum (strain CBS 109288 / IBT 7711)</name>
    <name type="common">Toxic black mold</name>
    <name type="synonym">Stilbospora chartarum</name>
    <dbReference type="NCBI Taxonomy" id="1280523"/>
    <lineage>
        <taxon>Eukaryota</taxon>
        <taxon>Fungi</taxon>
        <taxon>Dikarya</taxon>
        <taxon>Ascomycota</taxon>
        <taxon>Pezizomycotina</taxon>
        <taxon>Sordariomycetes</taxon>
        <taxon>Hypocreomycetidae</taxon>
        <taxon>Hypocreales</taxon>
        <taxon>Stachybotryaceae</taxon>
        <taxon>Stachybotrys</taxon>
    </lineage>
</organism>
<reference evidence="1 2" key="1">
    <citation type="journal article" date="2014" name="BMC Genomics">
        <title>Comparative genome sequencing reveals chemotype-specific gene clusters in the toxigenic black mold Stachybotrys.</title>
        <authorList>
            <person name="Semeiks J."/>
            <person name="Borek D."/>
            <person name="Otwinowski Z."/>
            <person name="Grishin N.V."/>
        </authorList>
    </citation>
    <scope>NUCLEOTIDE SEQUENCE [LARGE SCALE GENOMIC DNA]</scope>
    <source>
        <strain evidence="2">CBS 109288 / IBT 7711</strain>
    </source>
</reference>
<keyword evidence="2" id="KW-1185">Reference proteome</keyword>
<dbReference type="HOGENOM" id="CLU_518924_0_0_1"/>
<dbReference type="EMBL" id="KL647503">
    <property type="protein sequence ID" value="KEY74626.1"/>
    <property type="molecule type" value="Genomic_DNA"/>
</dbReference>
<dbReference type="Gene3D" id="3.40.395.10">
    <property type="entry name" value="Adenoviral Proteinase, Chain A"/>
    <property type="match status" value="1"/>
</dbReference>
<name>A0A084BAP7_STACB</name>
<dbReference type="OrthoDB" id="5105291at2759"/>
<dbReference type="SUPFAM" id="SSF54001">
    <property type="entry name" value="Cysteine proteinases"/>
    <property type="match status" value="1"/>
</dbReference>